<dbReference type="EMBL" id="JAYMYS010000003">
    <property type="protein sequence ID" value="KAK7401190.1"/>
    <property type="molecule type" value="Genomic_DNA"/>
</dbReference>
<proteinExistence type="predicted"/>
<evidence type="ECO:0000313" key="1">
    <source>
        <dbReference type="EMBL" id="KAK7401190.1"/>
    </source>
</evidence>
<reference evidence="1 2" key="1">
    <citation type="submission" date="2024-01" db="EMBL/GenBank/DDBJ databases">
        <title>The genomes of 5 underutilized Papilionoideae crops provide insights into root nodulation and disease resistanc.</title>
        <authorList>
            <person name="Jiang F."/>
        </authorList>
    </citation>
    <scope>NUCLEOTIDE SEQUENCE [LARGE SCALE GENOMIC DNA]</scope>
    <source>
        <strain evidence="1">DUOXIRENSHENG_FW03</strain>
        <tissue evidence="1">Leaves</tissue>
    </source>
</reference>
<keyword evidence="2" id="KW-1185">Reference proteome</keyword>
<sequence length="170" mass="18893">MHLQCDRHGARGTYLQRDAHLQADDRSDRHGARDTYIQRDAQQANDLDSDAQQMIDQSDGHRARDTHFERDAQQANGHRNQTVAFGPASSVGLQTEAQSEVPCRIQPDLSMGNRASSVGMQTEAQSEVPCEIQPDISKGNRANRARFYGSSETVLDIRSRARMEDVSAGK</sequence>
<dbReference type="Proteomes" id="UP001386955">
    <property type="component" value="Unassembled WGS sequence"/>
</dbReference>
<accession>A0AAN9SQW9</accession>
<organism evidence="1 2">
    <name type="scientific">Psophocarpus tetragonolobus</name>
    <name type="common">Winged bean</name>
    <name type="synonym">Dolichos tetragonolobus</name>
    <dbReference type="NCBI Taxonomy" id="3891"/>
    <lineage>
        <taxon>Eukaryota</taxon>
        <taxon>Viridiplantae</taxon>
        <taxon>Streptophyta</taxon>
        <taxon>Embryophyta</taxon>
        <taxon>Tracheophyta</taxon>
        <taxon>Spermatophyta</taxon>
        <taxon>Magnoliopsida</taxon>
        <taxon>eudicotyledons</taxon>
        <taxon>Gunneridae</taxon>
        <taxon>Pentapetalae</taxon>
        <taxon>rosids</taxon>
        <taxon>fabids</taxon>
        <taxon>Fabales</taxon>
        <taxon>Fabaceae</taxon>
        <taxon>Papilionoideae</taxon>
        <taxon>50 kb inversion clade</taxon>
        <taxon>NPAAA clade</taxon>
        <taxon>indigoferoid/millettioid clade</taxon>
        <taxon>Phaseoleae</taxon>
        <taxon>Psophocarpus</taxon>
    </lineage>
</organism>
<comment type="caution">
    <text evidence="1">The sequence shown here is derived from an EMBL/GenBank/DDBJ whole genome shotgun (WGS) entry which is preliminary data.</text>
</comment>
<gene>
    <name evidence="1" type="ORF">VNO78_12511</name>
</gene>
<name>A0AAN9SQW9_PSOTE</name>
<dbReference type="AlphaFoldDB" id="A0AAN9SQW9"/>
<protein>
    <submittedName>
        <fullName evidence="1">Uncharacterized protein</fullName>
    </submittedName>
</protein>
<evidence type="ECO:0000313" key="2">
    <source>
        <dbReference type="Proteomes" id="UP001386955"/>
    </source>
</evidence>